<keyword evidence="3" id="KW-1185">Reference proteome</keyword>
<sequence length="112" mass="12705">MTNPQLMMLPHPSGGNCSERNTFGHMRSKQYVEQRLRRTAGVRGHGRGRGRGRDHGRRDHAQVIDAAVERNGGRDRGLMELGRLDLFYAHDDISVFKFNLANAIRTLMIIHA</sequence>
<protein>
    <submittedName>
        <fullName evidence="2">Uncharacterized protein</fullName>
    </submittedName>
</protein>
<proteinExistence type="predicted"/>
<evidence type="ECO:0000313" key="2">
    <source>
        <dbReference type="EMBL" id="GBP86639.1"/>
    </source>
</evidence>
<dbReference type="Proteomes" id="UP000299102">
    <property type="component" value="Unassembled WGS sequence"/>
</dbReference>
<dbReference type="EMBL" id="BGZK01001805">
    <property type="protein sequence ID" value="GBP86639.1"/>
    <property type="molecule type" value="Genomic_DNA"/>
</dbReference>
<feature type="compositionally biased region" description="Basic residues" evidence="1">
    <location>
        <begin position="39"/>
        <end position="50"/>
    </location>
</feature>
<feature type="region of interest" description="Disordered" evidence="1">
    <location>
        <begin position="1"/>
        <end position="21"/>
    </location>
</feature>
<reference evidence="2 3" key="1">
    <citation type="journal article" date="2019" name="Commun. Biol.">
        <title>The bagworm genome reveals a unique fibroin gene that provides high tensile strength.</title>
        <authorList>
            <person name="Kono N."/>
            <person name="Nakamura H."/>
            <person name="Ohtoshi R."/>
            <person name="Tomita M."/>
            <person name="Numata K."/>
            <person name="Arakawa K."/>
        </authorList>
    </citation>
    <scope>NUCLEOTIDE SEQUENCE [LARGE SCALE GENOMIC DNA]</scope>
</reference>
<gene>
    <name evidence="2" type="ORF">EVAR_81939_1</name>
</gene>
<evidence type="ECO:0000256" key="1">
    <source>
        <dbReference type="SAM" id="MobiDB-lite"/>
    </source>
</evidence>
<organism evidence="2 3">
    <name type="scientific">Eumeta variegata</name>
    <name type="common">Bagworm moth</name>
    <name type="synonym">Eumeta japonica</name>
    <dbReference type="NCBI Taxonomy" id="151549"/>
    <lineage>
        <taxon>Eukaryota</taxon>
        <taxon>Metazoa</taxon>
        <taxon>Ecdysozoa</taxon>
        <taxon>Arthropoda</taxon>
        <taxon>Hexapoda</taxon>
        <taxon>Insecta</taxon>
        <taxon>Pterygota</taxon>
        <taxon>Neoptera</taxon>
        <taxon>Endopterygota</taxon>
        <taxon>Lepidoptera</taxon>
        <taxon>Glossata</taxon>
        <taxon>Ditrysia</taxon>
        <taxon>Tineoidea</taxon>
        <taxon>Psychidae</taxon>
        <taxon>Oiketicinae</taxon>
        <taxon>Eumeta</taxon>
    </lineage>
</organism>
<dbReference type="AlphaFoldDB" id="A0A4C1ZI98"/>
<feature type="region of interest" description="Disordered" evidence="1">
    <location>
        <begin position="39"/>
        <end position="59"/>
    </location>
</feature>
<name>A0A4C1ZI98_EUMVA</name>
<accession>A0A4C1ZI98</accession>
<evidence type="ECO:0000313" key="3">
    <source>
        <dbReference type="Proteomes" id="UP000299102"/>
    </source>
</evidence>
<comment type="caution">
    <text evidence="2">The sequence shown here is derived from an EMBL/GenBank/DDBJ whole genome shotgun (WGS) entry which is preliminary data.</text>
</comment>